<sequence>MREMSRYQMNVAVVTSSLRMRSGKDSPEAEAARVWKKFSETKQEPVKMATALWGFFLKDGGDPESKRAYAEYLKPRIRNAVETLIEEDEPDKIEVLEQAGWFGQKEVEDFIRTARERQKLQALVYLMKLKDTRYGYQEEEWEL</sequence>
<keyword evidence="2" id="KW-1185">Reference proteome</keyword>
<dbReference type="Proteomes" id="UP000657421">
    <property type="component" value="Unassembled WGS sequence"/>
</dbReference>
<protein>
    <submittedName>
        <fullName evidence="1">Uncharacterized protein</fullName>
    </submittedName>
</protein>
<dbReference type="RefSeq" id="WP_249306913.1">
    <property type="nucleotide sequence ID" value="NZ_JACRSZ010000001.1"/>
</dbReference>
<name>A0ABR7N6E2_9FIRM</name>
<proteinExistence type="predicted"/>
<dbReference type="EMBL" id="JACRSZ010000001">
    <property type="protein sequence ID" value="MBC8571919.1"/>
    <property type="molecule type" value="Genomic_DNA"/>
</dbReference>
<accession>A0ABR7N6E2</accession>
<evidence type="ECO:0000313" key="2">
    <source>
        <dbReference type="Proteomes" id="UP000657421"/>
    </source>
</evidence>
<reference evidence="1 2" key="1">
    <citation type="submission" date="2020-08" db="EMBL/GenBank/DDBJ databases">
        <title>Genome public.</title>
        <authorList>
            <person name="Liu C."/>
            <person name="Sun Q."/>
        </authorList>
    </citation>
    <scope>NUCLEOTIDE SEQUENCE [LARGE SCALE GENOMIC DNA]</scope>
    <source>
        <strain evidence="1 2">NSJ-46</strain>
    </source>
</reference>
<gene>
    <name evidence="1" type="ORF">H8716_02280</name>
</gene>
<organism evidence="1 2">
    <name type="scientific">Jingyaoa shaoxingensis</name>
    <dbReference type="NCBI Taxonomy" id="2763671"/>
    <lineage>
        <taxon>Bacteria</taxon>
        <taxon>Bacillati</taxon>
        <taxon>Bacillota</taxon>
        <taxon>Clostridia</taxon>
        <taxon>Lachnospirales</taxon>
        <taxon>Lachnospiraceae</taxon>
        <taxon>Jingyaoa</taxon>
    </lineage>
</organism>
<comment type="caution">
    <text evidence="1">The sequence shown here is derived from an EMBL/GenBank/DDBJ whole genome shotgun (WGS) entry which is preliminary data.</text>
</comment>
<evidence type="ECO:0000313" key="1">
    <source>
        <dbReference type="EMBL" id="MBC8571919.1"/>
    </source>
</evidence>